<dbReference type="Proteomes" id="UP000077266">
    <property type="component" value="Unassembled WGS sequence"/>
</dbReference>
<protein>
    <recommendedName>
        <fullName evidence="4">AhpC-TSA-domain-containing protein</fullName>
    </recommendedName>
</protein>
<evidence type="ECO:0000313" key="3">
    <source>
        <dbReference type="Proteomes" id="UP000077266"/>
    </source>
</evidence>
<feature type="compositionally biased region" description="Low complexity" evidence="1">
    <location>
        <begin position="138"/>
        <end position="149"/>
    </location>
</feature>
<accession>A0A165JEK1</accession>
<feature type="compositionally biased region" description="Pro residues" evidence="1">
    <location>
        <begin position="156"/>
        <end position="166"/>
    </location>
</feature>
<organism evidence="2 3">
    <name type="scientific">Exidia glandulosa HHB12029</name>
    <dbReference type="NCBI Taxonomy" id="1314781"/>
    <lineage>
        <taxon>Eukaryota</taxon>
        <taxon>Fungi</taxon>
        <taxon>Dikarya</taxon>
        <taxon>Basidiomycota</taxon>
        <taxon>Agaricomycotina</taxon>
        <taxon>Agaricomycetes</taxon>
        <taxon>Auriculariales</taxon>
        <taxon>Exidiaceae</taxon>
        <taxon>Exidia</taxon>
    </lineage>
</organism>
<evidence type="ECO:0000256" key="1">
    <source>
        <dbReference type="SAM" id="MobiDB-lite"/>
    </source>
</evidence>
<feature type="compositionally biased region" description="Low complexity" evidence="1">
    <location>
        <begin position="48"/>
        <end position="94"/>
    </location>
</feature>
<feature type="region of interest" description="Disordered" evidence="1">
    <location>
        <begin position="385"/>
        <end position="426"/>
    </location>
</feature>
<dbReference type="InParanoid" id="A0A165JEK1"/>
<reference evidence="2 3" key="1">
    <citation type="journal article" date="2016" name="Mol. Biol. Evol.">
        <title>Comparative Genomics of Early-Diverging Mushroom-Forming Fungi Provides Insights into the Origins of Lignocellulose Decay Capabilities.</title>
        <authorList>
            <person name="Nagy L.G."/>
            <person name="Riley R."/>
            <person name="Tritt A."/>
            <person name="Adam C."/>
            <person name="Daum C."/>
            <person name="Floudas D."/>
            <person name="Sun H."/>
            <person name="Yadav J.S."/>
            <person name="Pangilinan J."/>
            <person name="Larsson K.H."/>
            <person name="Matsuura K."/>
            <person name="Barry K."/>
            <person name="Labutti K."/>
            <person name="Kuo R."/>
            <person name="Ohm R.A."/>
            <person name="Bhattacharya S.S."/>
            <person name="Shirouzu T."/>
            <person name="Yoshinaga Y."/>
            <person name="Martin F.M."/>
            <person name="Grigoriev I.V."/>
            <person name="Hibbett D.S."/>
        </authorList>
    </citation>
    <scope>NUCLEOTIDE SEQUENCE [LARGE SCALE GENOMIC DNA]</scope>
    <source>
        <strain evidence="2 3">HHB12029</strain>
    </source>
</reference>
<dbReference type="SUPFAM" id="SSF52833">
    <property type="entry name" value="Thioredoxin-like"/>
    <property type="match status" value="1"/>
</dbReference>
<keyword evidence="3" id="KW-1185">Reference proteome</keyword>
<dbReference type="PANTHER" id="PTHR28630">
    <property type="match status" value="1"/>
</dbReference>
<evidence type="ECO:0008006" key="4">
    <source>
        <dbReference type="Google" id="ProtNLM"/>
    </source>
</evidence>
<feature type="region of interest" description="Disordered" evidence="1">
    <location>
        <begin position="13"/>
        <end position="166"/>
    </location>
</feature>
<dbReference type="EMBL" id="KV425968">
    <property type="protein sequence ID" value="KZV94733.1"/>
    <property type="molecule type" value="Genomic_DNA"/>
</dbReference>
<dbReference type="InterPro" id="IPR036249">
    <property type="entry name" value="Thioredoxin-like_sf"/>
</dbReference>
<gene>
    <name evidence="2" type="ORF">EXIGLDRAFT_766890</name>
</gene>
<dbReference type="Gene3D" id="3.40.30.10">
    <property type="entry name" value="Glutaredoxin"/>
    <property type="match status" value="1"/>
</dbReference>
<feature type="compositionally biased region" description="Basic and acidic residues" evidence="1">
    <location>
        <begin position="391"/>
        <end position="414"/>
    </location>
</feature>
<proteinExistence type="predicted"/>
<dbReference type="PANTHER" id="PTHR28630:SF3">
    <property type="entry name" value="PEROXIREDOXIN-LIKE 2C"/>
    <property type="match status" value="1"/>
</dbReference>
<sequence length="567" mass="61744">MASIQLIQIAPYVPPPPVIAPSRHFPPSARRLMRTPSLSTITDRRESGTSFDSVRRSSSSASSSSVQLRVRPRSVSSASSGSTLSSDSQHTQSSSRHELAPVHVQDSSTPPSSFPHLEPLQTSLSTLPPTAPQSATELSSSSHSPLSPNSRKRGGPPEPPFFPLVPPSEEQLERAAALDILAHDGARVRFGDLFRNQRTIVLFIRHFWCPLCQDYMYSVARSLDPAALDRAGVRLVIVSNGSPSMIKSYRQIFRLPPSIPLFTDPSRALYNAMGMTRRTLDAGPEPAKGEYVRHGYWPGIGMVVKNALKTRMPLTANGGDVKQLGGEFILGPGLACSYTSRMSTTRSHTSIRLLLDRAGVPLRQPTPEEERVVRAVRSLPARALRPAPNNAKKEKENVSDHGHVVQRLMDRDDTLEPEPEEDRARRDELREICDRRLNRRGGLKHLQWEGDCGLYSGSETEGEDPISRSAGPAYITAPPRLMVATPPPAPSSPRSQVTAVGPASPRFRTSPPPPSPGPAYLAGDGQMLVTAHSDRLLSASYAHQERARRISDPGPALVAAWLAGVRA</sequence>
<dbReference type="STRING" id="1314781.A0A165JEK1"/>
<dbReference type="OrthoDB" id="40334at2759"/>
<dbReference type="CDD" id="cd02970">
    <property type="entry name" value="PRX_like2"/>
    <property type="match status" value="1"/>
</dbReference>
<dbReference type="Pfam" id="PF13911">
    <property type="entry name" value="AhpC-TSA_2"/>
    <property type="match status" value="1"/>
</dbReference>
<dbReference type="AlphaFoldDB" id="A0A165JEK1"/>
<name>A0A165JEK1_EXIGL</name>
<feature type="compositionally biased region" description="Polar residues" evidence="1">
    <location>
        <begin position="120"/>
        <end position="137"/>
    </location>
</feature>
<feature type="region of interest" description="Disordered" evidence="1">
    <location>
        <begin position="485"/>
        <end position="520"/>
    </location>
</feature>
<dbReference type="InterPro" id="IPR032801">
    <property type="entry name" value="PXL2A/B/C"/>
</dbReference>
<evidence type="ECO:0000313" key="2">
    <source>
        <dbReference type="EMBL" id="KZV94733.1"/>
    </source>
</evidence>